<sequence>MIVGGLLFGSNFEACSDKATRMPEDSGEAALPLAWMHNPCPFASKHPSVLGLSILKKQNTQLSGIKCDMMEPSVKVKPAMSESFDVTKGHLAPLDKNCSGQISFVHPLKDSEENYEAHHNSLNMNILRNREGLHAPLKMSMEIQAVKKVGRLPFLQSSNASLDSLTGRDLCIDFTDFLSTPEFSEHLRQPHAVMEKSLGIL</sequence>
<evidence type="ECO:0000313" key="4">
    <source>
        <dbReference type="Proteomes" id="UP000092462"/>
    </source>
</evidence>
<dbReference type="VEuPathDB" id="VectorBase:PPAI004643"/>
<protein>
    <submittedName>
        <fullName evidence="3">Uncharacterized protein</fullName>
    </submittedName>
</protein>
<dbReference type="PANTHER" id="PTHR12828">
    <property type="entry name" value="PROTEASOME MATURATION PROTEIN UMP1"/>
    <property type="match status" value="1"/>
</dbReference>
<accession>A0A1B0DAD8</accession>
<dbReference type="GO" id="GO:0005634">
    <property type="term" value="C:nucleus"/>
    <property type="evidence" value="ECO:0007669"/>
    <property type="project" value="TreeGrafter"/>
</dbReference>
<dbReference type="VEuPathDB" id="VectorBase:PPAPM1_002658"/>
<keyword evidence="1" id="KW-0143">Chaperone</keyword>
<organism evidence="3 4">
    <name type="scientific">Phlebotomus papatasi</name>
    <name type="common">Sandfly</name>
    <dbReference type="NCBI Taxonomy" id="29031"/>
    <lineage>
        <taxon>Eukaryota</taxon>
        <taxon>Metazoa</taxon>
        <taxon>Ecdysozoa</taxon>
        <taxon>Arthropoda</taxon>
        <taxon>Hexapoda</taxon>
        <taxon>Insecta</taxon>
        <taxon>Pterygota</taxon>
        <taxon>Neoptera</taxon>
        <taxon>Endopterygota</taxon>
        <taxon>Diptera</taxon>
        <taxon>Nematocera</taxon>
        <taxon>Psychodoidea</taxon>
        <taxon>Psychodidae</taxon>
        <taxon>Phlebotomus</taxon>
        <taxon>Phlebotomus</taxon>
    </lineage>
</organism>
<evidence type="ECO:0000313" key="3">
    <source>
        <dbReference type="EnsemblMetazoa" id="PPAI004643-PA"/>
    </source>
</evidence>
<evidence type="ECO:0000256" key="2">
    <source>
        <dbReference type="ARBA" id="ARBA00043974"/>
    </source>
</evidence>
<dbReference type="PANTHER" id="PTHR12828:SF3">
    <property type="entry name" value="PROTEASOME MATURATION PROTEIN"/>
    <property type="match status" value="1"/>
</dbReference>
<keyword evidence="4" id="KW-1185">Reference proteome</keyword>
<dbReference type="EMBL" id="AJVK01013276">
    <property type="status" value="NOT_ANNOTATED_CDS"/>
    <property type="molecule type" value="Genomic_DNA"/>
</dbReference>
<dbReference type="Pfam" id="PF05348">
    <property type="entry name" value="UMP1"/>
    <property type="match status" value="1"/>
</dbReference>
<comment type="similarity">
    <text evidence="2">Belongs to the POMP/UMP1 family.</text>
</comment>
<evidence type="ECO:0000256" key="1">
    <source>
        <dbReference type="ARBA" id="ARBA00023186"/>
    </source>
</evidence>
<proteinExistence type="inferred from homology"/>
<reference evidence="3" key="1">
    <citation type="submission" date="2022-08" db="UniProtKB">
        <authorList>
            <consortium name="EnsemblMetazoa"/>
        </authorList>
    </citation>
    <scope>IDENTIFICATION</scope>
    <source>
        <strain evidence="3">Israel</strain>
    </source>
</reference>
<dbReference type="GO" id="GO:0043248">
    <property type="term" value="P:proteasome assembly"/>
    <property type="evidence" value="ECO:0007669"/>
    <property type="project" value="InterPro"/>
</dbReference>
<dbReference type="Proteomes" id="UP000092462">
    <property type="component" value="Unassembled WGS sequence"/>
</dbReference>
<dbReference type="InterPro" id="IPR008012">
    <property type="entry name" value="Ump1"/>
</dbReference>
<dbReference type="GO" id="GO:0005737">
    <property type="term" value="C:cytoplasm"/>
    <property type="evidence" value="ECO:0007669"/>
    <property type="project" value="TreeGrafter"/>
</dbReference>
<dbReference type="EnsemblMetazoa" id="PPAI004643-RA">
    <property type="protein sequence ID" value="PPAI004643-PA"/>
    <property type="gene ID" value="PPAI004643"/>
</dbReference>
<name>A0A1B0DAD8_PHLPP</name>
<dbReference type="AlphaFoldDB" id="A0A1B0DAD8"/>